<name>W0PM72_ADVMD</name>
<dbReference type="KEGG" id="amim:MIM_c40520"/>
<dbReference type="AlphaFoldDB" id="W0PM72"/>
<keyword evidence="2" id="KW-0732">Signal</keyword>
<dbReference type="Proteomes" id="UP000019095">
    <property type="component" value="Chromosome"/>
</dbReference>
<gene>
    <name evidence="3" type="ORF">MIM_c40520</name>
</gene>
<dbReference type="EMBL" id="CP003915">
    <property type="protein sequence ID" value="AHG66103.1"/>
    <property type="molecule type" value="Genomic_DNA"/>
</dbReference>
<dbReference type="eggNOG" id="COG3181">
    <property type="taxonomic scope" value="Bacteria"/>
</dbReference>
<feature type="signal peptide" evidence="2">
    <location>
        <begin position="1"/>
        <end position="25"/>
    </location>
</feature>
<dbReference type="Gene3D" id="3.40.190.10">
    <property type="entry name" value="Periplasmic binding protein-like II"/>
    <property type="match status" value="1"/>
</dbReference>
<comment type="similarity">
    <text evidence="1">Belongs to the UPF0065 (bug) family.</text>
</comment>
<dbReference type="InterPro" id="IPR005064">
    <property type="entry name" value="BUG"/>
</dbReference>
<proteinExistence type="inferred from homology"/>
<evidence type="ECO:0000256" key="1">
    <source>
        <dbReference type="ARBA" id="ARBA00006987"/>
    </source>
</evidence>
<keyword evidence="4" id="KW-1185">Reference proteome</keyword>
<dbReference type="PANTHER" id="PTHR42928:SF5">
    <property type="entry name" value="BLR1237 PROTEIN"/>
    <property type="match status" value="1"/>
</dbReference>
<keyword evidence="3" id="KW-0675">Receptor</keyword>
<protein>
    <submittedName>
        <fullName evidence="3">Putative Bug-like extracytoplasmic solute binding receptor, TTT family</fullName>
    </submittedName>
</protein>
<feature type="chain" id="PRO_5004793038" evidence="2">
    <location>
        <begin position="26"/>
        <end position="326"/>
    </location>
</feature>
<dbReference type="Pfam" id="PF03401">
    <property type="entry name" value="TctC"/>
    <property type="match status" value="1"/>
</dbReference>
<dbReference type="Gene3D" id="3.40.190.150">
    <property type="entry name" value="Bordetella uptake gene, domain 1"/>
    <property type="match status" value="1"/>
</dbReference>
<dbReference type="PATRIC" id="fig|1247726.3.peg.4475"/>
<sequence length="326" mass="34832">MHFSFTHRICAFMLAASLCAGYAQADEYPRQPIRMVVPFAAGGPTDTVARSLSEAMHAALGQIIVVENKGGAGGMIGTNQVAAAKPNGYEILLMNVGFTTAPSLYKKTGYDPEESFEPIGLVVSVPMTIIGRSDLPVNDVGELIDYVKTHEDAMTIAHAGNGSAAHLCSIMFTQAIGVDLLTIPYKGTAPAINDLLGKQVDLLCDQTTNTTQHINTGIVKAYAMTSKQRIPTLPDLPTMQESGYSDFDVGIWHGLWAPKGTPEPALKKLRTALQAALASPRFRQRMAALGATVLAAEATPEALAQKVHQQTAQWTGLFKKVGIEPQ</sequence>
<reference evidence="3 4" key="1">
    <citation type="journal article" date="2014" name="Microbiology">
        <title>Unravelling the complete genome sequence of Advenella mimigardefordensis strain DPN7T and novel insights in the catabolism of the xenobiotic polythioester precursor 3,3'-dithiodipropionate.</title>
        <authorList>
            <person name="Wubbeler J.H."/>
            <person name="Hiessl S."/>
            <person name="Schuldes J."/>
            <person name="Thurmer A."/>
            <person name="Daniel R."/>
            <person name="Steinbuchel A."/>
        </authorList>
    </citation>
    <scope>NUCLEOTIDE SEQUENCE [LARGE SCALE GENOMIC DNA]</scope>
    <source>
        <strain evidence="4">DSM 17166 / LMG 22922 / DPN7</strain>
    </source>
</reference>
<organism evidence="3 4">
    <name type="scientific">Advenella mimigardefordensis (strain DSM 17166 / LMG 22922 / DPN7)</name>
    <dbReference type="NCBI Taxonomy" id="1247726"/>
    <lineage>
        <taxon>Bacteria</taxon>
        <taxon>Pseudomonadati</taxon>
        <taxon>Pseudomonadota</taxon>
        <taxon>Betaproteobacteria</taxon>
        <taxon>Burkholderiales</taxon>
        <taxon>Alcaligenaceae</taxon>
    </lineage>
</organism>
<dbReference type="RefSeq" id="WP_025374797.1">
    <property type="nucleotide sequence ID" value="NZ_CP003915.1"/>
</dbReference>
<dbReference type="InterPro" id="IPR042100">
    <property type="entry name" value="Bug_dom1"/>
</dbReference>
<evidence type="ECO:0000313" key="3">
    <source>
        <dbReference type="EMBL" id="AHG66103.1"/>
    </source>
</evidence>
<evidence type="ECO:0000313" key="4">
    <source>
        <dbReference type="Proteomes" id="UP000019095"/>
    </source>
</evidence>
<dbReference type="OrthoDB" id="8678477at2"/>
<dbReference type="PIRSF" id="PIRSF017082">
    <property type="entry name" value="YflP"/>
    <property type="match status" value="1"/>
</dbReference>
<accession>W0PM72</accession>
<dbReference type="PANTHER" id="PTHR42928">
    <property type="entry name" value="TRICARBOXYLATE-BINDING PROTEIN"/>
    <property type="match status" value="1"/>
</dbReference>
<dbReference type="HOGENOM" id="CLU_045683_0_0_4"/>
<dbReference type="STRING" id="1247726.MIM_c40520"/>
<dbReference type="SUPFAM" id="SSF53850">
    <property type="entry name" value="Periplasmic binding protein-like II"/>
    <property type="match status" value="1"/>
</dbReference>
<evidence type="ECO:0000256" key="2">
    <source>
        <dbReference type="SAM" id="SignalP"/>
    </source>
</evidence>